<dbReference type="AlphaFoldDB" id="M2R4A6"/>
<reference evidence="1 2" key="1">
    <citation type="journal article" date="2012" name="Proc. Natl. Acad. Sci. U.S.A.">
        <title>Comparative genomics of Ceriporiopsis subvermispora and Phanerochaete chrysosporium provide insight into selective ligninolysis.</title>
        <authorList>
            <person name="Fernandez-Fueyo E."/>
            <person name="Ruiz-Duenas F.J."/>
            <person name="Ferreira P."/>
            <person name="Floudas D."/>
            <person name="Hibbett D.S."/>
            <person name="Canessa P."/>
            <person name="Larrondo L.F."/>
            <person name="James T.Y."/>
            <person name="Seelenfreund D."/>
            <person name="Lobos S."/>
            <person name="Polanco R."/>
            <person name="Tello M."/>
            <person name="Honda Y."/>
            <person name="Watanabe T."/>
            <person name="Watanabe T."/>
            <person name="Ryu J.S."/>
            <person name="Kubicek C.P."/>
            <person name="Schmoll M."/>
            <person name="Gaskell J."/>
            <person name="Hammel K.E."/>
            <person name="St John F.J."/>
            <person name="Vanden Wymelenberg A."/>
            <person name="Sabat G."/>
            <person name="Splinter BonDurant S."/>
            <person name="Syed K."/>
            <person name="Yadav J.S."/>
            <person name="Doddapaneni H."/>
            <person name="Subramanian V."/>
            <person name="Lavin J.L."/>
            <person name="Oguiza J.A."/>
            <person name="Perez G."/>
            <person name="Pisabarro A.G."/>
            <person name="Ramirez L."/>
            <person name="Santoyo F."/>
            <person name="Master E."/>
            <person name="Coutinho P.M."/>
            <person name="Henrissat B."/>
            <person name="Lombard V."/>
            <person name="Magnuson J.K."/>
            <person name="Kuees U."/>
            <person name="Hori C."/>
            <person name="Igarashi K."/>
            <person name="Samejima M."/>
            <person name="Held B.W."/>
            <person name="Barry K.W."/>
            <person name="LaButti K.M."/>
            <person name="Lapidus A."/>
            <person name="Lindquist E.A."/>
            <person name="Lucas S.M."/>
            <person name="Riley R."/>
            <person name="Salamov A.A."/>
            <person name="Hoffmeister D."/>
            <person name="Schwenk D."/>
            <person name="Hadar Y."/>
            <person name="Yarden O."/>
            <person name="de Vries R.P."/>
            <person name="Wiebenga A."/>
            <person name="Stenlid J."/>
            <person name="Eastwood D."/>
            <person name="Grigoriev I.V."/>
            <person name="Berka R.M."/>
            <person name="Blanchette R.A."/>
            <person name="Kersten P."/>
            <person name="Martinez A.T."/>
            <person name="Vicuna R."/>
            <person name="Cullen D."/>
        </authorList>
    </citation>
    <scope>NUCLEOTIDE SEQUENCE [LARGE SCALE GENOMIC DNA]</scope>
    <source>
        <strain evidence="1 2">B</strain>
    </source>
</reference>
<proteinExistence type="predicted"/>
<dbReference type="Proteomes" id="UP000016930">
    <property type="component" value="Unassembled WGS sequence"/>
</dbReference>
<gene>
    <name evidence="1" type="ORF">CERSUDRAFT_118438</name>
</gene>
<evidence type="ECO:0000313" key="1">
    <source>
        <dbReference type="EMBL" id="EMD33032.1"/>
    </source>
</evidence>
<name>M2R4A6_CERS8</name>
<protein>
    <submittedName>
        <fullName evidence="1">Uncharacterized protein</fullName>
    </submittedName>
</protein>
<evidence type="ECO:0000313" key="2">
    <source>
        <dbReference type="Proteomes" id="UP000016930"/>
    </source>
</evidence>
<accession>M2R4A6</accession>
<sequence>MPPTCYSSSRLCTWRYLCREMNARARGAEKEVYFERLRVSHLVASPGCMGAHLNAGAEIKEPSRTDELQLGYQRKCACVHI</sequence>
<dbReference type="EMBL" id="KB445808">
    <property type="protein sequence ID" value="EMD33032.1"/>
    <property type="molecule type" value="Genomic_DNA"/>
</dbReference>
<dbReference type="HOGENOM" id="CLU_2573657_0_0_1"/>
<keyword evidence="2" id="KW-1185">Reference proteome</keyword>
<organism evidence="1 2">
    <name type="scientific">Ceriporiopsis subvermispora (strain B)</name>
    <name type="common">White-rot fungus</name>
    <name type="synonym">Gelatoporia subvermispora</name>
    <dbReference type="NCBI Taxonomy" id="914234"/>
    <lineage>
        <taxon>Eukaryota</taxon>
        <taxon>Fungi</taxon>
        <taxon>Dikarya</taxon>
        <taxon>Basidiomycota</taxon>
        <taxon>Agaricomycotina</taxon>
        <taxon>Agaricomycetes</taxon>
        <taxon>Polyporales</taxon>
        <taxon>Gelatoporiaceae</taxon>
        <taxon>Gelatoporia</taxon>
    </lineage>
</organism>